<reference evidence="17" key="1">
    <citation type="submission" date="2025-08" db="UniProtKB">
        <authorList>
            <consortium name="RefSeq"/>
        </authorList>
    </citation>
    <scope>IDENTIFICATION</scope>
</reference>
<dbReference type="SUPFAM" id="SSF52540">
    <property type="entry name" value="P-loop containing nucleoside triphosphate hydrolases"/>
    <property type="match status" value="1"/>
</dbReference>
<dbReference type="Pfam" id="PF05729">
    <property type="entry name" value="NACHT"/>
    <property type="match status" value="1"/>
</dbReference>
<evidence type="ECO:0000259" key="14">
    <source>
        <dbReference type="PROSITE" id="PS50837"/>
    </source>
</evidence>
<keyword evidence="5" id="KW-0645">Protease</keyword>
<feature type="domain" description="NACHT" evidence="14">
    <location>
        <begin position="210"/>
        <end position="331"/>
    </location>
</feature>
<dbReference type="Gene3D" id="3.80.10.10">
    <property type="entry name" value="Ribonuclease Inhibitor"/>
    <property type="match status" value="1"/>
</dbReference>
<dbReference type="GO" id="GO:0006508">
    <property type="term" value="P:proteolysis"/>
    <property type="evidence" value="ECO:0007669"/>
    <property type="project" value="UniProtKB-KW"/>
</dbReference>
<dbReference type="InterPro" id="IPR001611">
    <property type="entry name" value="Leu-rich_rpt"/>
</dbReference>
<evidence type="ECO:0000313" key="17">
    <source>
        <dbReference type="RefSeq" id="XP_031440956.1"/>
    </source>
</evidence>
<dbReference type="InterPro" id="IPR007111">
    <property type="entry name" value="NACHT_NTPase"/>
</dbReference>
<evidence type="ECO:0000256" key="9">
    <source>
        <dbReference type="ARBA" id="ARBA00022859"/>
    </source>
</evidence>
<dbReference type="SUPFAM" id="SSF52047">
    <property type="entry name" value="RNI-like"/>
    <property type="match status" value="1"/>
</dbReference>
<feature type="domain" description="CARD" evidence="12">
    <location>
        <begin position="4"/>
        <end position="79"/>
    </location>
</feature>
<dbReference type="GO" id="GO:0005524">
    <property type="term" value="F:ATP binding"/>
    <property type="evidence" value="ECO:0007669"/>
    <property type="project" value="UniProtKB-KW"/>
</dbReference>
<dbReference type="RefSeq" id="XP_031440956.1">
    <property type="nucleotide sequence ID" value="XM_031585096.2"/>
</dbReference>
<keyword evidence="3" id="KW-0399">Innate immunity</keyword>
<feature type="region of interest" description="Disordered" evidence="11">
    <location>
        <begin position="1908"/>
        <end position="1929"/>
    </location>
</feature>
<dbReference type="PROSITE" id="PS51830">
    <property type="entry name" value="FIIND"/>
    <property type="match status" value="1"/>
</dbReference>
<dbReference type="GeneID" id="116224652"/>
<keyword evidence="7" id="KW-0067">ATP-binding</keyword>
<organism evidence="16 17">
    <name type="scientific">Clupea harengus</name>
    <name type="common">Atlantic herring</name>
    <dbReference type="NCBI Taxonomy" id="7950"/>
    <lineage>
        <taxon>Eukaryota</taxon>
        <taxon>Metazoa</taxon>
        <taxon>Chordata</taxon>
        <taxon>Craniata</taxon>
        <taxon>Vertebrata</taxon>
        <taxon>Euteleostomi</taxon>
        <taxon>Actinopterygii</taxon>
        <taxon>Neopterygii</taxon>
        <taxon>Teleostei</taxon>
        <taxon>Clupei</taxon>
        <taxon>Clupeiformes</taxon>
        <taxon>Clupeoidei</taxon>
        <taxon>Clupeidae</taxon>
        <taxon>Clupea</taxon>
    </lineage>
</organism>
<proteinExistence type="predicted"/>
<evidence type="ECO:0000256" key="7">
    <source>
        <dbReference type="ARBA" id="ARBA00022840"/>
    </source>
</evidence>
<dbReference type="InterPro" id="IPR011029">
    <property type="entry name" value="DEATH-like_dom_sf"/>
</dbReference>
<feature type="domain" description="Pyrin" evidence="13">
    <location>
        <begin position="2214"/>
        <end position="2305"/>
    </location>
</feature>
<gene>
    <name evidence="17" type="primary">LOC116224652</name>
</gene>
<dbReference type="PROSITE" id="PS50837">
    <property type="entry name" value="NACHT"/>
    <property type="match status" value="1"/>
</dbReference>
<keyword evidence="9" id="KW-0391">Immunity</keyword>
<dbReference type="PROSITE" id="PS50824">
    <property type="entry name" value="DAPIN"/>
    <property type="match status" value="1"/>
</dbReference>
<dbReference type="InterPro" id="IPR001315">
    <property type="entry name" value="CARD"/>
</dbReference>
<dbReference type="InterPro" id="IPR004020">
    <property type="entry name" value="DAPIN"/>
</dbReference>
<dbReference type="Gene3D" id="1.20.58.1200">
    <property type="entry name" value="RNA silencing suppressor P21, N-terminal domain"/>
    <property type="match status" value="4"/>
</dbReference>
<evidence type="ECO:0000259" key="12">
    <source>
        <dbReference type="PROSITE" id="PS50209"/>
    </source>
</evidence>
<dbReference type="InterPro" id="IPR027417">
    <property type="entry name" value="P-loop_NTPase"/>
</dbReference>
<evidence type="ECO:0000256" key="1">
    <source>
        <dbReference type="ARBA" id="ARBA00004110"/>
    </source>
</evidence>
<keyword evidence="8" id="KW-0832">Ubl conjugation</keyword>
<evidence type="ECO:0000256" key="6">
    <source>
        <dbReference type="ARBA" id="ARBA00022741"/>
    </source>
</evidence>
<keyword evidence="6" id="KW-0547">Nucleotide-binding</keyword>
<dbReference type="SMART" id="SM01289">
    <property type="entry name" value="PYRIN"/>
    <property type="match status" value="1"/>
</dbReference>
<dbReference type="Pfam" id="PF02758">
    <property type="entry name" value="PYRIN"/>
    <property type="match status" value="1"/>
</dbReference>
<evidence type="ECO:0000313" key="16">
    <source>
        <dbReference type="Proteomes" id="UP000515152"/>
    </source>
</evidence>
<evidence type="ECO:0000256" key="8">
    <source>
        <dbReference type="ARBA" id="ARBA00022843"/>
    </source>
</evidence>
<evidence type="ECO:0000256" key="11">
    <source>
        <dbReference type="SAM" id="MobiDB-lite"/>
    </source>
</evidence>
<dbReference type="InterPro" id="IPR025307">
    <property type="entry name" value="FIIND_dom"/>
</dbReference>
<dbReference type="InterPro" id="IPR032675">
    <property type="entry name" value="LRR_dom_sf"/>
</dbReference>
<dbReference type="PROSITE" id="PS50209">
    <property type="entry name" value="CARD"/>
    <property type="match status" value="1"/>
</dbReference>
<evidence type="ECO:0000256" key="2">
    <source>
        <dbReference type="ARBA" id="ARBA00022490"/>
    </source>
</evidence>
<keyword evidence="16" id="KW-1185">Reference proteome</keyword>
<name>A0A6P8GSU1_CLUHA</name>
<dbReference type="GO" id="GO:0061702">
    <property type="term" value="C:canonical inflammasome complex"/>
    <property type="evidence" value="ECO:0007669"/>
    <property type="project" value="UniProtKB-SubCell"/>
</dbReference>
<dbReference type="PANTHER" id="PTHR31594:SF16">
    <property type="entry name" value="SI:CH211-281L24.3"/>
    <property type="match status" value="1"/>
</dbReference>
<dbReference type="PANTHER" id="PTHR31594">
    <property type="entry name" value="AIG1-TYPE G DOMAIN-CONTAINING PROTEIN"/>
    <property type="match status" value="1"/>
</dbReference>
<dbReference type="GO" id="GO:0045087">
    <property type="term" value="P:innate immune response"/>
    <property type="evidence" value="ECO:0007669"/>
    <property type="project" value="UniProtKB-KW"/>
</dbReference>
<evidence type="ECO:0000259" key="13">
    <source>
        <dbReference type="PROSITE" id="PS50824"/>
    </source>
</evidence>
<dbReference type="GO" id="GO:0008233">
    <property type="term" value="F:peptidase activity"/>
    <property type="evidence" value="ECO:0007669"/>
    <property type="project" value="UniProtKB-KW"/>
</dbReference>
<dbReference type="CDD" id="cd01671">
    <property type="entry name" value="CARD"/>
    <property type="match status" value="1"/>
</dbReference>
<keyword evidence="4" id="KW-1210">Necrosis</keyword>
<evidence type="ECO:0000256" key="3">
    <source>
        <dbReference type="ARBA" id="ARBA00022588"/>
    </source>
</evidence>
<dbReference type="Pfam" id="PF23679">
    <property type="entry name" value="UPA-FIIND"/>
    <property type="match status" value="1"/>
</dbReference>
<accession>A0A6P8GSU1</accession>
<dbReference type="Pfam" id="PF13516">
    <property type="entry name" value="LRR_6"/>
    <property type="match status" value="1"/>
</dbReference>
<evidence type="ECO:0000259" key="15">
    <source>
        <dbReference type="PROSITE" id="PS51830"/>
    </source>
</evidence>
<dbReference type="OrthoDB" id="120976at2759"/>
<dbReference type="Gene3D" id="3.40.50.300">
    <property type="entry name" value="P-loop containing nucleotide triphosphate hydrolases"/>
    <property type="match status" value="1"/>
</dbReference>
<sequence>MASTQQSAVDFIKKGRALLEKRLQNLSLVLNKLCEYNVLDKGQVTHIQSFSELSDRSKHLIDLLIYKGEAACYELLKILDSTRSKTFPRPGLHNPDLHHWISCFSFGDDVLTQSDTGKGGGPCLTYQQDLKRKAVEILQEKWRHSMNFLKNETREKTFKYTPLVLDTDASEVIKIKCKAHKKSRSKKLKTYIPTDRRNLTPEHLLMNNEKKILLVGKPGIGKTTVAQQVMRLWTEQEDNQGRYVFYFDEPLMQTMSHSSAPTTLASLLFDRYLQPKEGKDEILRDIEENSENVTIIFDGIMDVIGNSVLRRVLEKKLLCEAKILTTCRPEAEASSILTDWPSYRVEVHGFNAASIHAYFEWMLGTENYAKCNALNNPELFSLCHVPMYAFIVTACMPLSPSDVCKHPCTITEMYVQIFHYCLKRTGKQNAENINKYIMDNKGDIRFLATTSYQSLKAKTVNIEKLVCKDKGVQHAFLTSLTSKVSSASYTTFPAFLHNTMQEFWAALFLLMEPDNISNALSQCHTEDGKYLKYIFPFLCGLLSKTVYESISCLVSEEQIQHITSTYFKDIMNTFLYTLDQEEEDDADLSIEADNILFICQCLYEYRSPEACSDFLNRVNNDIDLSDETLDPNQCCGVSYVISQATKQNVELNLVNCSLSEPGLKMILGCLNNLHRLSISPRIQHWIWTIALHAGPGTDFDNLLRLLGSSMHLAVRDQGDQELLENAQTVLAQAGLAKVQLFLQLDPKHALLSSLLDLIMGNLPKIPRISFSFSEDQAVSTESRKKTVNSAQMDLYLKGALLEVEKCHACVQHLLSALRYTHSISPVDQSEFIQMLYFHAKSSKGRSILPALQPVFQSLPTTWVIDLSEGKTSPILEIMRLQTCKKPVELRGQTEDENELKNVLECLPFITQLRFNDCIAIQDDDTLAAIQILVKLFTQAISMGKDTLNALLTTCSYSNFPFAGEDKDMQMVFLLTLFSNQTEEGLLPALLPLYQSVPPVWVVDLSNGKMSVLLEILKLQELKRQVELKDMEENEEAVDELRSFLQCLPYVSQLSFSESLSDYSAARDRVLELITLASSEGDESLKMLSSVCSYPTFPFAEENEDRQRTFLLDLYSRAVSAESSVMPFLKSVYESAPNVWTVDLSDAKTPLLLRILKLQTVKKPVELRGWSGKEEELSRLLECIPYVSKLRVSTNFFYKNPKKTIQVFLGLFTLASSLGDEAHRRLLSVCSYSTFPFAEDDGYKQTGFLLDLYSHICSQQTQMENNKLSFVEKIFQTTPTIWKVDLSDENTSALLQVLKLQTVKRPVELRGWPEDENKLRDFLLFLPNVPKLSCDEKFLQSLSEFLSVDSQWDPKLVSLLLRPTGFAFTLAGLLPSRICKAVGEVLSQDPEENFSLTLIPEAISWQGAKLLLSNVTHYKKLRMNEVMTLKMAKMARRCGNSVIIEELQLMLDNPAPAVTSRLALLLRVWTIRVLDLTKCQIDGPSLICLLCLNSSFSIRMSQETLEEVVEAVYSAQDVGLTQLLMEKIDGDLSLCSLSWDMLQYFLQQSKRPIAVDVGKIKWDVLNIMEVLQSQKEIHFRGVNSQFVSDTLREIYKQRAGHLVTQLVKSSYNQINLREKQLDPSDFNALRFALHYSDGIRLDLTNAIIPLEELGNVLKFLDRVLELRVDQKLLINLIHTSVVSMNQKEETVSLLRALQYKLDFSSQDEIYLSTADCRAISRAIRCSVSDIELTIRDCQVEESGVEELFPVLHKVVFRFDKNLLRQFLSVTLSDCEIDSRNRASAILKAIGKELDLSHIQLDGQLCTALGLVLKQCEELSKLDLSHCELTDESLDHLLPHLHKAQIVNLDNNNITDQGAQRLYTDMANIHYTGTVRLFNNSLLDIEAFVMDSRFEILPCLDENKRTIQQQKQKIKSDPLKENPSSKAAQKRQDLMEEIDPEVLVCHGKISYRFQTSTGGTFQCKATGLVFGLRKQACVEYRVVPYDRNILSNFEPAGPLFDITCSKRDICQLDLPHCETEVEAIGDLVVMHISSKRSKILIPTKFTQTHVAVQVHGLCKFGILRSKRRKQRPFVRLLGQVLLFLEPCITDIEHRLWVFLLSRNVPPSEIQEQQKEYVFIKSSSNCSLRRNGKYKLISDSASHTVQPKTYVFKSVSNGYHHAAFEVFFDCNVTEMRLKIQDRQKSKQSWNRRVVFKANYDNQIKKEIQHDGQGGPSLTEGDWRAALCDILEELDEDQLKRLKSLVKTPEGLPPIPKGKLEKAKGSDLADLLVESWGFPDSVKATQSFMKKLPRNDCAVTSKLRPFVEQFGFVQSQIKV</sequence>
<dbReference type="SUPFAM" id="SSF47986">
    <property type="entry name" value="DEATH domain"/>
    <property type="match status" value="2"/>
</dbReference>
<evidence type="ECO:0000256" key="4">
    <source>
        <dbReference type="ARBA" id="ARBA00022590"/>
    </source>
</evidence>
<dbReference type="GO" id="GO:0042981">
    <property type="term" value="P:regulation of apoptotic process"/>
    <property type="evidence" value="ECO:0007669"/>
    <property type="project" value="InterPro"/>
</dbReference>
<keyword evidence="5" id="KW-0378">Hydrolase</keyword>
<keyword evidence="10" id="KW-1271">Inflammasome</keyword>
<dbReference type="Pfam" id="PF00619">
    <property type="entry name" value="CARD"/>
    <property type="match status" value="1"/>
</dbReference>
<dbReference type="Gene3D" id="1.10.533.10">
    <property type="entry name" value="Death Domain, Fas"/>
    <property type="match status" value="2"/>
</dbReference>
<evidence type="ECO:0000256" key="5">
    <source>
        <dbReference type="ARBA" id="ARBA00022670"/>
    </source>
</evidence>
<protein>
    <submittedName>
        <fullName evidence="17">Uncharacterized protein LOC116224652 isoform X1</fullName>
    </submittedName>
</protein>
<dbReference type="KEGG" id="char:116224652"/>
<dbReference type="GO" id="GO:0012501">
    <property type="term" value="P:programmed cell death"/>
    <property type="evidence" value="ECO:0007669"/>
    <property type="project" value="UniProtKB-KW"/>
</dbReference>
<keyword evidence="2" id="KW-0963">Cytoplasm</keyword>
<feature type="domain" description="FIIND" evidence="15">
    <location>
        <begin position="1929"/>
        <end position="2205"/>
    </location>
</feature>
<dbReference type="Proteomes" id="UP000515152">
    <property type="component" value="Chromosome 18"/>
</dbReference>
<dbReference type="Pfam" id="PF13553">
    <property type="entry name" value="FIIND"/>
    <property type="match status" value="1"/>
</dbReference>
<comment type="subcellular location">
    <subcellularLocation>
        <location evidence="1">Inflammasome</location>
    </subcellularLocation>
</comment>
<evidence type="ECO:0000256" key="10">
    <source>
        <dbReference type="ARBA" id="ARBA00023233"/>
    </source>
</evidence>
<dbReference type="InterPro" id="IPR052090">
    <property type="entry name" value="Cytolytic_pore-forming_toxin"/>
</dbReference>